<evidence type="ECO:0008006" key="5">
    <source>
        <dbReference type="Google" id="ProtNLM"/>
    </source>
</evidence>
<name>A0A1V9X864_9ACAR</name>
<feature type="chain" id="PRO_5012325431" description="Secreted protein" evidence="2">
    <location>
        <begin position="18"/>
        <end position="137"/>
    </location>
</feature>
<comment type="caution">
    <text evidence="3">The sequence shown here is derived from an EMBL/GenBank/DDBJ whole genome shotgun (WGS) entry which is preliminary data.</text>
</comment>
<accession>A0A1V9X864</accession>
<reference evidence="3 4" key="1">
    <citation type="journal article" date="2017" name="Gigascience">
        <title>Draft genome of the honey bee ectoparasitic mite, Tropilaelaps mercedesae, is shaped by the parasitic life history.</title>
        <authorList>
            <person name="Dong X."/>
            <person name="Armstrong S.D."/>
            <person name="Xia D."/>
            <person name="Makepeace B.L."/>
            <person name="Darby A.C."/>
            <person name="Kadowaki T."/>
        </authorList>
    </citation>
    <scope>NUCLEOTIDE SEQUENCE [LARGE SCALE GENOMIC DNA]</scope>
    <source>
        <strain evidence="3">Wuxi-XJTLU</strain>
    </source>
</reference>
<evidence type="ECO:0000256" key="1">
    <source>
        <dbReference type="SAM" id="MobiDB-lite"/>
    </source>
</evidence>
<sequence length="137" mass="15761">MLMLLLILLLFCSQVSLDVLPNGFNPLTKSHSTHRKKDISRSGEMHPGSREWDAYRRRESLYFVRLRGSKCNGLDRNENVRAQKRYATRPPRRAKLSKTEAMTVTAAMAYLTKKDHLDPLAISCQWPLPHRQSQAPS</sequence>
<dbReference type="InParanoid" id="A0A1V9X864"/>
<protein>
    <recommendedName>
        <fullName evidence="5">Secreted protein</fullName>
    </recommendedName>
</protein>
<feature type="signal peptide" evidence="2">
    <location>
        <begin position="1"/>
        <end position="17"/>
    </location>
</feature>
<evidence type="ECO:0000313" key="3">
    <source>
        <dbReference type="EMBL" id="OQR69573.1"/>
    </source>
</evidence>
<organism evidence="3 4">
    <name type="scientific">Tropilaelaps mercedesae</name>
    <dbReference type="NCBI Taxonomy" id="418985"/>
    <lineage>
        <taxon>Eukaryota</taxon>
        <taxon>Metazoa</taxon>
        <taxon>Ecdysozoa</taxon>
        <taxon>Arthropoda</taxon>
        <taxon>Chelicerata</taxon>
        <taxon>Arachnida</taxon>
        <taxon>Acari</taxon>
        <taxon>Parasitiformes</taxon>
        <taxon>Mesostigmata</taxon>
        <taxon>Gamasina</taxon>
        <taxon>Dermanyssoidea</taxon>
        <taxon>Laelapidae</taxon>
        <taxon>Tropilaelaps</taxon>
    </lineage>
</organism>
<feature type="compositionally biased region" description="Basic and acidic residues" evidence="1">
    <location>
        <begin position="39"/>
        <end position="50"/>
    </location>
</feature>
<evidence type="ECO:0000313" key="4">
    <source>
        <dbReference type="Proteomes" id="UP000192247"/>
    </source>
</evidence>
<dbReference type="Proteomes" id="UP000192247">
    <property type="component" value="Unassembled WGS sequence"/>
</dbReference>
<proteinExistence type="predicted"/>
<feature type="region of interest" description="Disordered" evidence="1">
    <location>
        <begin position="27"/>
        <end position="50"/>
    </location>
</feature>
<dbReference type="EMBL" id="MNPL01020466">
    <property type="protein sequence ID" value="OQR69573.1"/>
    <property type="molecule type" value="Genomic_DNA"/>
</dbReference>
<dbReference type="AlphaFoldDB" id="A0A1V9X864"/>
<gene>
    <name evidence="3" type="ORF">BIW11_12179</name>
</gene>
<keyword evidence="4" id="KW-1185">Reference proteome</keyword>
<evidence type="ECO:0000256" key="2">
    <source>
        <dbReference type="SAM" id="SignalP"/>
    </source>
</evidence>
<keyword evidence="2" id="KW-0732">Signal</keyword>